<evidence type="ECO:0000313" key="8">
    <source>
        <dbReference type="Proteomes" id="UP000262582"/>
    </source>
</evidence>
<dbReference type="Proteomes" id="UP000262582">
    <property type="component" value="Chromosome"/>
</dbReference>
<gene>
    <name evidence="6" type="ORF">AELL_0298</name>
    <name evidence="7" type="ORF">CP962_13975</name>
</gene>
<evidence type="ECO:0000313" key="6">
    <source>
        <dbReference type="EMBL" id="AXX93993.1"/>
    </source>
</evidence>
<protein>
    <submittedName>
        <fullName evidence="6 7">Integrase</fullName>
    </submittedName>
</protein>
<dbReference type="KEGG" id="aell:AELL_0298"/>
<dbReference type="GO" id="GO:0003677">
    <property type="term" value="F:DNA binding"/>
    <property type="evidence" value="ECO:0007669"/>
    <property type="project" value="UniProtKB-KW"/>
</dbReference>
<dbReference type="InterPro" id="IPR011010">
    <property type="entry name" value="DNA_brk_join_enz"/>
</dbReference>
<dbReference type="AlphaFoldDB" id="A0A347U565"/>
<dbReference type="PANTHER" id="PTHR30349:SF64">
    <property type="entry name" value="PROPHAGE INTEGRASE INTD-RELATED"/>
    <property type="match status" value="1"/>
</dbReference>
<evidence type="ECO:0000256" key="1">
    <source>
        <dbReference type="ARBA" id="ARBA00008857"/>
    </source>
</evidence>
<dbReference type="PROSITE" id="PS51898">
    <property type="entry name" value="TYR_RECOMBINASE"/>
    <property type="match status" value="1"/>
</dbReference>
<feature type="domain" description="Tyr recombinase" evidence="5">
    <location>
        <begin position="187"/>
        <end position="379"/>
    </location>
</feature>
<evidence type="ECO:0000256" key="4">
    <source>
        <dbReference type="ARBA" id="ARBA00023172"/>
    </source>
</evidence>
<dbReference type="InterPro" id="IPR050090">
    <property type="entry name" value="Tyrosine_recombinase_XerCD"/>
</dbReference>
<dbReference type="InterPro" id="IPR010998">
    <property type="entry name" value="Integrase_recombinase_N"/>
</dbReference>
<evidence type="ECO:0000259" key="5">
    <source>
        <dbReference type="PROSITE" id="PS51898"/>
    </source>
</evidence>
<accession>A0A347U565</accession>
<evidence type="ECO:0000256" key="3">
    <source>
        <dbReference type="ARBA" id="ARBA00023125"/>
    </source>
</evidence>
<evidence type="ECO:0000256" key="2">
    <source>
        <dbReference type="ARBA" id="ARBA00022908"/>
    </source>
</evidence>
<evidence type="ECO:0000313" key="9">
    <source>
        <dbReference type="Proteomes" id="UP000290588"/>
    </source>
</evidence>
<dbReference type="SUPFAM" id="SSF56349">
    <property type="entry name" value="DNA breaking-rejoining enzymes"/>
    <property type="match status" value="1"/>
</dbReference>
<dbReference type="Pfam" id="PF00589">
    <property type="entry name" value="Phage_integrase"/>
    <property type="match status" value="1"/>
</dbReference>
<dbReference type="EMBL" id="CP032097">
    <property type="protein sequence ID" value="AXX93993.1"/>
    <property type="molecule type" value="Genomic_DNA"/>
</dbReference>
<keyword evidence="3" id="KW-0238">DNA-binding</keyword>
<keyword evidence="2" id="KW-0229">DNA integration</keyword>
<dbReference type="GO" id="GO:0006310">
    <property type="term" value="P:DNA recombination"/>
    <property type="evidence" value="ECO:0007669"/>
    <property type="project" value="UniProtKB-KW"/>
</dbReference>
<dbReference type="InterPro" id="IPR013762">
    <property type="entry name" value="Integrase-like_cat_sf"/>
</dbReference>
<keyword evidence="8" id="KW-1185">Reference proteome</keyword>
<dbReference type="EMBL" id="NXIG01000023">
    <property type="protein sequence ID" value="RXI28328.1"/>
    <property type="molecule type" value="Genomic_DNA"/>
</dbReference>
<name>A0A347U565_9BACT</name>
<reference evidence="6 8" key="2">
    <citation type="submission" date="2018-08" db="EMBL/GenBank/DDBJ databases">
        <title>Complete genome of the Arcobacter ellisii type strain LMG 26155.</title>
        <authorList>
            <person name="Miller W.G."/>
            <person name="Yee E."/>
            <person name="Bono J.L."/>
        </authorList>
    </citation>
    <scope>NUCLEOTIDE SEQUENCE [LARGE SCALE GENOMIC DNA]</scope>
    <source>
        <strain evidence="6 8">LMG 26155</strain>
    </source>
</reference>
<dbReference type="Gene3D" id="1.10.443.10">
    <property type="entry name" value="Intergrase catalytic core"/>
    <property type="match status" value="1"/>
</dbReference>
<evidence type="ECO:0000313" key="7">
    <source>
        <dbReference type="EMBL" id="RXI28328.1"/>
    </source>
</evidence>
<dbReference type="Proteomes" id="UP000290588">
    <property type="component" value="Unassembled WGS sequence"/>
</dbReference>
<proteinExistence type="inferred from homology"/>
<sequence>MALEPVGGKYEGVWTNKLKNGDVSYYINYRDENGRPVKLQVGKKTKINDFTIKDAYSKLIEIKYKLQHEELPTIKMGKGSKIKFNDIWEEFLKYAKVNKKSYFMDELNYNKHIKPIFGNKNVKNLKSLDFENFKQTLFNKPLEAQTVKHQLTLIRTIINYAIKHDILNNYVNPLANGKVKMPSIDNKRVSFLSKEQAKKLLEILKSTHELTYHLTVILLFTGARFSEVTGAASKKNKSKENTALRWDDVNFNANTIYFKKTKDGNERYIAINSILLETLKTLYDNKTNNNVINNSAGGTILRMPDYFKNAVEKVIPGNKSQTSKYKITAHSLRHTHASWLAEAGLDILQIKEQLGHRNIEMTMRYAHLIPNIRHRITEDLKI</sequence>
<dbReference type="InterPro" id="IPR004107">
    <property type="entry name" value="Integrase_SAM-like_N"/>
</dbReference>
<dbReference type="RefSeq" id="WP_118916241.1">
    <property type="nucleotide sequence ID" value="NZ_CP032097.1"/>
</dbReference>
<keyword evidence="4" id="KW-0233">DNA recombination</keyword>
<dbReference type="CDD" id="cd00796">
    <property type="entry name" value="INT_Rci_Hp1_C"/>
    <property type="match status" value="1"/>
</dbReference>
<reference evidence="7 9" key="1">
    <citation type="submission" date="2017-09" db="EMBL/GenBank/DDBJ databases">
        <title>Genomics of the genus Arcobacter.</title>
        <authorList>
            <person name="Perez-Cataluna A."/>
            <person name="Figueras M.J."/>
            <person name="Salas-Masso N."/>
        </authorList>
    </citation>
    <scope>NUCLEOTIDE SEQUENCE [LARGE SCALE GENOMIC DNA]</scope>
    <source>
        <strain evidence="7 9">CECT 7837</strain>
    </source>
</reference>
<comment type="similarity">
    <text evidence="1">Belongs to the 'phage' integrase family.</text>
</comment>
<dbReference type="Gene3D" id="1.10.150.130">
    <property type="match status" value="1"/>
</dbReference>
<dbReference type="PANTHER" id="PTHR30349">
    <property type="entry name" value="PHAGE INTEGRASE-RELATED"/>
    <property type="match status" value="1"/>
</dbReference>
<dbReference type="InterPro" id="IPR002104">
    <property type="entry name" value="Integrase_catalytic"/>
</dbReference>
<dbReference type="OrthoDB" id="9789256at2"/>
<dbReference type="Pfam" id="PF14659">
    <property type="entry name" value="Phage_int_SAM_3"/>
    <property type="match status" value="1"/>
</dbReference>
<dbReference type="GO" id="GO:0015074">
    <property type="term" value="P:DNA integration"/>
    <property type="evidence" value="ECO:0007669"/>
    <property type="project" value="UniProtKB-KW"/>
</dbReference>
<organism evidence="7 9">
    <name type="scientific">Arcobacter ellisii</name>
    <dbReference type="NCBI Taxonomy" id="913109"/>
    <lineage>
        <taxon>Bacteria</taxon>
        <taxon>Pseudomonadati</taxon>
        <taxon>Campylobacterota</taxon>
        <taxon>Epsilonproteobacteria</taxon>
        <taxon>Campylobacterales</taxon>
        <taxon>Arcobacteraceae</taxon>
        <taxon>Arcobacter</taxon>
    </lineage>
</organism>